<dbReference type="Proteomes" id="UP001292084">
    <property type="component" value="Unassembled WGS sequence"/>
</dbReference>
<evidence type="ECO:0000313" key="1">
    <source>
        <dbReference type="EMBL" id="MDZ5711888.1"/>
    </source>
</evidence>
<keyword evidence="2" id="KW-1185">Reference proteome</keyword>
<evidence type="ECO:0000313" key="2">
    <source>
        <dbReference type="Proteomes" id="UP001292084"/>
    </source>
</evidence>
<dbReference type="RefSeq" id="WP_322420889.1">
    <property type="nucleotide sequence ID" value="NZ_JAXQNN010000002.1"/>
</dbReference>
<sequence>MKEKEPVKSSKPHPFDAFWEFQKKKAERNEKVKENKHTKPYWW</sequence>
<accession>A0ABU5KKX8</accession>
<evidence type="ECO:0008006" key="3">
    <source>
        <dbReference type="Google" id="ProtNLM"/>
    </source>
</evidence>
<comment type="caution">
    <text evidence="1">The sequence shown here is derived from an EMBL/GenBank/DDBJ whole genome shotgun (WGS) entry which is preliminary data.</text>
</comment>
<organism evidence="1 2">
    <name type="scientific">Jeotgalibacillus haloalkalitolerans</name>
    <dbReference type="NCBI Taxonomy" id="3104292"/>
    <lineage>
        <taxon>Bacteria</taxon>
        <taxon>Bacillati</taxon>
        <taxon>Bacillota</taxon>
        <taxon>Bacilli</taxon>
        <taxon>Bacillales</taxon>
        <taxon>Caryophanaceae</taxon>
        <taxon>Jeotgalibacillus</taxon>
    </lineage>
</organism>
<dbReference type="EMBL" id="JAXQNN010000002">
    <property type="protein sequence ID" value="MDZ5711888.1"/>
    <property type="molecule type" value="Genomic_DNA"/>
</dbReference>
<name>A0ABU5KKX8_9BACL</name>
<gene>
    <name evidence="1" type="ORF">UFB30_06590</name>
</gene>
<reference evidence="1 2" key="1">
    <citation type="submission" date="2023-12" db="EMBL/GenBank/DDBJ databases">
        <title>Jeotgalibacillus haloalkaliphilus sp. nov., a novel salt-tolerant bacteria, isolated from the estuary of the Fenhe River into the Yellow River.</title>
        <authorList>
            <person name="Li Y."/>
        </authorList>
    </citation>
    <scope>NUCLEOTIDE SEQUENCE [LARGE SCALE GENOMIC DNA]</scope>
    <source>
        <strain evidence="1 2">HH7-29</strain>
    </source>
</reference>
<proteinExistence type="predicted"/>
<protein>
    <recommendedName>
        <fullName evidence="3">YqzE family protein</fullName>
    </recommendedName>
</protein>